<gene>
    <name evidence="1" type="ORF">ABGF40_02305</name>
</gene>
<reference evidence="1 2" key="1">
    <citation type="journal article" date="2024" name="Front. Microbiol.">
        <title>Pangenomic and biochemical analyses of Helcococcus ovis reveal widespread tetracycline resistance and a novel bacterial species, Helcococcus bovis.</title>
        <authorList>
            <person name="Cunha F."/>
            <person name="Zhai Y."/>
            <person name="Casaro S."/>
            <person name="Jones K.L."/>
            <person name="Hernandez M."/>
            <person name="Bisinotto R.S."/>
            <person name="Kariyawasam S."/>
            <person name="Brown M.B."/>
            <person name="Phillips A."/>
            <person name="Jeong K.C."/>
            <person name="Galvao K.N."/>
        </authorList>
    </citation>
    <scope>NUCLEOTIDE SEQUENCE [LARGE SCALE GENOMIC DNA]</scope>
    <source>
        <strain evidence="1 2">KG197</strain>
    </source>
</reference>
<accession>A0ABW9F4W9</accession>
<organism evidence="1 2">
    <name type="scientific">Helcococcus bovis</name>
    <dbReference type="NCBI Taxonomy" id="3153252"/>
    <lineage>
        <taxon>Bacteria</taxon>
        <taxon>Bacillati</taxon>
        <taxon>Bacillota</taxon>
        <taxon>Tissierellia</taxon>
        <taxon>Tissierellales</taxon>
        <taxon>Peptoniphilaceae</taxon>
        <taxon>Helcococcus</taxon>
    </lineage>
</organism>
<sequence>MEKTLTISNKKVRFKCTGGFLIKYRQLTGDDPIKAISDLEKIMSDKNKKEISLDEISFNDLLTFYNIIWVLAKTADDSISDLETWISSFDEFPLADILMDLLDLIQNAFKSNLSLKESKKKMGK</sequence>
<comment type="caution">
    <text evidence="1">The sequence shown here is derived from an EMBL/GenBank/DDBJ whole genome shotgun (WGS) entry which is preliminary data.</text>
</comment>
<dbReference type="RefSeq" id="WP_408126295.1">
    <property type="nucleotide sequence ID" value="NZ_JBFNFH010000003.1"/>
</dbReference>
<evidence type="ECO:0000313" key="2">
    <source>
        <dbReference type="Proteomes" id="UP001629536"/>
    </source>
</evidence>
<keyword evidence="2" id="KW-1185">Reference proteome</keyword>
<name>A0ABW9F4W9_9FIRM</name>
<protein>
    <submittedName>
        <fullName evidence="1">Uncharacterized protein</fullName>
    </submittedName>
</protein>
<dbReference type="EMBL" id="JBFNFH010000003">
    <property type="protein sequence ID" value="MFM1524497.1"/>
    <property type="molecule type" value="Genomic_DNA"/>
</dbReference>
<evidence type="ECO:0000313" key="1">
    <source>
        <dbReference type="EMBL" id="MFM1524497.1"/>
    </source>
</evidence>
<dbReference type="Proteomes" id="UP001629536">
    <property type="component" value="Unassembled WGS sequence"/>
</dbReference>
<proteinExistence type="predicted"/>